<dbReference type="InterPro" id="IPR025883">
    <property type="entry name" value="Cadherin-like_domain"/>
</dbReference>
<accession>A0A4Z0Y1A9</accession>
<dbReference type="Pfam" id="PF00963">
    <property type="entry name" value="Cohesin"/>
    <property type="match status" value="1"/>
</dbReference>
<organism evidence="6 7">
    <name type="scientific">Caproiciproducens galactitolivorans</name>
    <dbReference type="NCBI Taxonomy" id="642589"/>
    <lineage>
        <taxon>Bacteria</taxon>
        <taxon>Bacillati</taxon>
        <taxon>Bacillota</taxon>
        <taxon>Clostridia</taxon>
        <taxon>Eubacteriales</taxon>
        <taxon>Acutalibacteraceae</taxon>
        <taxon>Caproiciproducens</taxon>
    </lineage>
</organism>
<dbReference type="SUPFAM" id="SSF49384">
    <property type="entry name" value="Carbohydrate-binding domain"/>
    <property type="match status" value="1"/>
</dbReference>
<feature type="signal peptide" evidence="3">
    <location>
        <begin position="1"/>
        <end position="26"/>
    </location>
</feature>
<feature type="domain" description="Cadherin-like beta-sandwich-like" evidence="5">
    <location>
        <begin position="189"/>
        <end position="258"/>
    </location>
</feature>
<evidence type="ECO:0000256" key="1">
    <source>
        <dbReference type="SAM" id="MobiDB-lite"/>
    </source>
</evidence>
<evidence type="ECO:0000259" key="5">
    <source>
        <dbReference type="Pfam" id="PF12733"/>
    </source>
</evidence>
<proteinExistence type="predicted"/>
<dbReference type="InterPro" id="IPR008965">
    <property type="entry name" value="CBM2/CBM3_carb-bd_dom_sf"/>
</dbReference>
<feature type="compositionally biased region" description="Basic and acidic residues" evidence="1">
    <location>
        <begin position="269"/>
        <end position="279"/>
    </location>
</feature>
<dbReference type="GO" id="GO:0030246">
    <property type="term" value="F:carbohydrate binding"/>
    <property type="evidence" value="ECO:0007669"/>
    <property type="project" value="InterPro"/>
</dbReference>
<evidence type="ECO:0000313" key="7">
    <source>
        <dbReference type="Proteomes" id="UP000297714"/>
    </source>
</evidence>
<dbReference type="Proteomes" id="UP000297714">
    <property type="component" value="Unassembled WGS sequence"/>
</dbReference>
<dbReference type="RefSeq" id="WP_135658136.1">
    <property type="nucleotide sequence ID" value="NZ_JAJUFJ010000012.1"/>
</dbReference>
<keyword evidence="2" id="KW-1133">Transmembrane helix</keyword>
<keyword evidence="2" id="KW-0812">Transmembrane</keyword>
<dbReference type="Pfam" id="PF12733">
    <property type="entry name" value="Cadherin-like"/>
    <property type="match status" value="1"/>
</dbReference>
<sequence>MKRHTCCFTFVFAFLCLTVIKVSASADPVPYFTYSLDKSSVSAGDFIKVQLIANQTADTAAGFRMAIDYDAAVFSFVRTETSAQIKSGTMYTNSTGNPIRSVYVCNVDHPTAPELSGNILSFVFQVKNNAPAGKANIGAHINDVCNYNAMRLDVSVNQTLTAVVNPPKEEPSDEASLASLQPYQGELIPPFSPDVYKYKLYVDSHVDSIEFSAAARDGGTVRINRKSLYKVGTTTPIIATVTSADKKVKTEYVITVFRGEKPVPVSNEEPDRLESETLPKGKASSQNQKTRKKENSVKTRQTKQAGKYAAAVPAEAGQEDQQAIQAAVQQPSYTNHSDRNIYVIGNQIPTFFIGMLTTVLCLMVGILLTFYLRIAPRK</sequence>
<evidence type="ECO:0000256" key="2">
    <source>
        <dbReference type="SAM" id="Phobius"/>
    </source>
</evidence>
<evidence type="ECO:0000259" key="4">
    <source>
        <dbReference type="Pfam" id="PF00963"/>
    </source>
</evidence>
<dbReference type="EMBL" id="SRMQ01000002">
    <property type="protein sequence ID" value="TGJ77524.1"/>
    <property type="molecule type" value="Genomic_DNA"/>
</dbReference>
<keyword evidence="2" id="KW-0472">Membrane</keyword>
<dbReference type="InterPro" id="IPR002102">
    <property type="entry name" value="Cohesin_dom"/>
</dbReference>
<dbReference type="OrthoDB" id="1937554at2"/>
<feature type="region of interest" description="Disordered" evidence="1">
    <location>
        <begin position="263"/>
        <end position="312"/>
    </location>
</feature>
<feature type="transmembrane region" description="Helical" evidence="2">
    <location>
        <begin position="351"/>
        <end position="372"/>
    </location>
</feature>
<reference evidence="6 7" key="1">
    <citation type="submission" date="2019-04" db="EMBL/GenBank/DDBJ databases">
        <authorList>
            <person name="Poehlein A."/>
            <person name="Bengelsdorf F.R."/>
            <person name="Duerre P."/>
            <person name="Daniel R."/>
        </authorList>
    </citation>
    <scope>NUCLEOTIDE SEQUENCE [LARGE SCALE GENOMIC DNA]</scope>
    <source>
        <strain evidence="6 7">BS-1</strain>
    </source>
</reference>
<comment type="caution">
    <text evidence="6">The sequence shown here is derived from an EMBL/GenBank/DDBJ whole genome shotgun (WGS) entry which is preliminary data.</text>
</comment>
<keyword evidence="7" id="KW-1185">Reference proteome</keyword>
<evidence type="ECO:0000313" key="6">
    <source>
        <dbReference type="EMBL" id="TGJ77524.1"/>
    </source>
</evidence>
<feature type="domain" description="Cohesin" evidence="4">
    <location>
        <begin position="33"/>
        <end position="134"/>
    </location>
</feature>
<feature type="chain" id="PRO_5021263651" evidence="3">
    <location>
        <begin position="27"/>
        <end position="378"/>
    </location>
</feature>
<evidence type="ECO:0000256" key="3">
    <source>
        <dbReference type="SAM" id="SignalP"/>
    </source>
</evidence>
<protein>
    <submittedName>
        <fullName evidence="6">Cadherin-like beta sandwich domain protein</fullName>
    </submittedName>
</protein>
<dbReference type="GO" id="GO:0000272">
    <property type="term" value="P:polysaccharide catabolic process"/>
    <property type="evidence" value="ECO:0007669"/>
    <property type="project" value="InterPro"/>
</dbReference>
<keyword evidence="3" id="KW-0732">Signal</keyword>
<name>A0A4Z0Y1A9_9FIRM</name>
<gene>
    <name evidence="6" type="ORF">CAGA_08960</name>
</gene>
<dbReference type="CDD" id="cd08547">
    <property type="entry name" value="Type_II_cohesin"/>
    <property type="match status" value="1"/>
</dbReference>
<dbReference type="AlphaFoldDB" id="A0A4Z0Y1A9"/>
<dbReference type="Gene3D" id="2.60.40.680">
    <property type="match status" value="1"/>
</dbReference>